<dbReference type="SUPFAM" id="SSF50978">
    <property type="entry name" value="WD40 repeat-like"/>
    <property type="match status" value="1"/>
</dbReference>
<dbReference type="SMART" id="SM00320">
    <property type="entry name" value="WD40"/>
    <property type="match status" value="6"/>
</dbReference>
<dbReference type="EMBL" id="CAKASE010000080">
    <property type="protein sequence ID" value="CAG9581634.1"/>
    <property type="molecule type" value="Genomic_DNA"/>
</dbReference>
<evidence type="ECO:0000256" key="1">
    <source>
        <dbReference type="ARBA" id="ARBA00022574"/>
    </source>
</evidence>
<name>A0A8J2R5C8_9NEOP</name>
<dbReference type="PROSITE" id="PS00678">
    <property type="entry name" value="WD_REPEATS_1"/>
    <property type="match status" value="1"/>
</dbReference>
<dbReference type="Gene3D" id="2.130.10.10">
    <property type="entry name" value="YVTN repeat-like/Quinoprotein amine dehydrogenase"/>
    <property type="match status" value="2"/>
</dbReference>
<keyword evidence="2" id="KW-0677">Repeat</keyword>
<dbReference type="PANTHER" id="PTHR19857:SF19">
    <property type="entry name" value="26S PROTEASOME REGULATORY SUBUNIT RPN14"/>
    <property type="match status" value="1"/>
</dbReference>
<keyword evidence="1 5" id="KW-0853">WD repeat</keyword>
<evidence type="ECO:0000256" key="3">
    <source>
        <dbReference type="ARBA" id="ARBA00022942"/>
    </source>
</evidence>
<accession>A0A8J2R5C8</accession>
<proteinExistence type="inferred from homology"/>
<reference evidence="6" key="1">
    <citation type="submission" date="2021-09" db="EMBL/GenBank/DDBJ databases">
        <authorList>
            <person name="Martin H S."/>
        </authorList>
    </citation>
    <scope>NUCLEOTIDE SEQUENCE</scope>
</reference>
<dbReference type="GO" id="GO:0000502">
    <property type="term" value="C:proteasome complex"/>
    <property type="evidence" value="ECO:0007669"/>
    <property type="project" value="UniProtKB-KW"/>
</dbReference>
<feature type="repeat" description="WD" evidence="5">
    <location>
        <begin position="148"/>
        <end position="189"/>
    </location>
</feature>
<evidence type="ECO:0000313" key="7">
    <source>
        <dbReference type="Proteomes" id="UP000789524"/>
    </source>
</evidence>
<evidence type="ECO:0000256" key="5">
    <source>
        <dbReference type="PROSITE-ProRule" id="PRU00221"/>
    </source>
</evidence>
<feature type="repeat" description="WD" evidence="5">
    <location>
        <begin position="106"/>
        <end position="147"/>
    </location>
</feature>
<dbReference type="InterPro" id="IPR001680">
    <property type="entry name" value="WD40_rpt"/>
</dbReference>
<evidence type="ECO:0000313" key="6">
    <source>
        <dbReference type="EMBL" id="CAG9581634.1"/>
    </source>
</evidence>
<evidence type="ECO:0000256" key="4">
    <source>
        <dbReference type="ARBA" id="ARBA00038321"/>
    </source>
</evidence>
<dbReference type="Proteomes" id="UP000789524">
    <property type="component" value="Unassembled WGS sequence"/>
</dbReference>
<evidence type="ECO:0000256" key="2">
    <source>
        <dbReference type="ARBA" id="ARBA00022737"/>
    </source>
</evidence>
<protein>
    <submittedName>
        <fullName evidence="6">(African queen) hypothetical protein</fullName>
    </submittedName>
</protein>
<organism evidence="6 7">
    <name type="scientific">Danaus chrysippus</name>
    <name type="common">African queen</name>
    <dbReference type="NCBI Taxonomy" id="151541"/>
    <lineage>
        <taxon>Eukaryota</taxon>
        <taxon>Metazoa</taxon>
        <taxon>Ecdysozoa</taxon>
        <taxon>Arthropoda</taxon>
        <taxon>Hexapoda</taxon>
        <taxon>Insecta</taxon>
        <taxon>Pterygota</taxon>
        <taxon>Neoptera</taxon>
        <taxon>Endopterygota</taxon>
        <taxon>Lepidoptera</taxon>
        <taxon>Glossata</taxon>
        <taxon>Ditrysia</taxon>
        <taxon>Papilionoidea</taxon>
        <taxon>Nymphalidae</taxon>
        <taxon>Danainae</taxon>
        <taxon>Danaini</taxon>
        <taxon>Danaina</taxon>
        <taxon>Danaus</taxon>
        <taxon>Anosia</taxon>
    </lineage>
</organism>
<dbReference type="InterPro" id="IPR015943">
    <property type="entry name" value="WD40/YVTN_repeat-like_dom_sf"/>
</dbReference>
<dbReference type="InterPro" id="IPR019775">
    <property type="entry name" value="WD40_repeat_CS"/>
</dbReference>
<dbReference type="InterPro" id="IPR051179">
    <property type="entry name" value="WD_repeat_multifunction"/>
</dbReference>
<dbReference type="PROSITE" id="PS50082">
    <property type="entry name" value="WD_REPEATS_2"/>
    <property type="match status" value="2"/>
</dbReference>
<dbReference type="OrthoDB" id="27537at2759"/>
<keyword evidence="7" id="KW-1185">Reference proteome</keyword>
<comment type="caution">
    <text evidence="6">The sequence shown here is derived from an EMBL/GenBank/DDBJ whole genome shotgun (WGS) entry which is preliminary data.</text>
</comment>
<dbReference type="Pfam" id="PF00400">
    <property type="entry name" value="WD40"/>
    <property type="match status" value="2"/>
</dbReference>
<keyword evidence="3" id="KW-0647">Proteasome</keyword>
<dbReference type="PROSITE" id="PS50294">
    <property type="entry name" value="WD_REPEATS_REGION"/>
    <property type="match status" value="2"/>
</dbReference>
<dbReference type="PANTHER" id="PTHR19857">
    <property type="entry name" value="MITOCHONDRIAL DIVISION PROTEIN 1-RELATED"/>
    <property type="match status" value="1"/>
</dbReference>
<comment type="similarity">
    <text evidence="4">Belongs to the WD repeat PAAF1/RPN14 family.</text>
</comment>
<dbReference type="AlphaFoldDB" id="A0A8J2R5C8"/>
<dbReference type="InterPro" id="IPR036322">
    <property type="entry name" value="WD40_repeat_dom_sf"/>
</dbReference>
<gene>
    <name evidence="6" type="ORF">DCHRY22_LOCUS14199</name>
</gene>
<sequence>MSKLYPVINIQCDWHDALRLPKSEAWISAKYLNTNSIHEKITTAINQSDGKVKINVPENYQLISKNNLSLVLRHNESADSALVVSSCEQDKLLVWDSRTNEQLLDLKGHGGPVYKCRFFPSGIVVLSAGADGSCRIWSAESGINPVTLKGHKMAIMDISIVDKGRNVISVSKDGLAKLWDVGESNCLDNIIEAPGPINCCAVTSTADEVNIENEREVGTGNKLLVVGCESGSVICAHVGKRQELYRIQMDSACNACDIIDKTVVLGGSDGKIIFLSVLDGAIVKEIHESASPVLSIKTLTDELFVVGRQDGNCSVMSILEAHSNLRVQLTGSDCDGIRDIAFNGKWVFVGCRDTYIRKYDFNQINVHFK</sequence>